<evidence type="ECO:0000259" key="2">
    <source>
        <dbReference type="PROSITE" id="PS50234"/>
    </source>
</evidence>
<dbReference type="InterPro" id="IPR028087">
    <property type="entry name" value="Tad_N"/>
</dbReference>
<dbReference type="KEGG" id="cbot:ATE48_14390"/>
<evidence type="ECO:0000256" key="1">
    <source>
        <dbReference type="SAM" id="Phobius"/>
    </source>
</evidence>
<dbReference type="AlphaFoldDB" id="A0A1B1AKC0"/>
<dbReference type="Gene3D" id="3.40.50.410">
    <property type="entry name" value="von Willebrand factor, type A domain"/>
    <property type="match status" value="2"/>
</dbReference>
<keyword evidence="1" id="KW-0472">Membrane</keyword>
<sequence>MVIGAFTKAFGACGFTRDRSGNVAMMWALMGTVLIGLIGITIDFTRAQSIRVAMQNAADGAALVAERSSNLPMDARTDAARAFFDAEVGDMVSNVTFNVTQLQDGGHRVTASMPMPLSLASIVQNSDWTLAVAAEAQADASPPIEVVLALDNTGSMSNDMDALRDGAQSLAEFLLQLDGDSVSVGLVPFVAQVNVGTSNTSWLDTTGVNPYNGAMLEGRYLGYRATSGGGCTGGSFPTTYGGFQVRWIKGAAGYPAAYTNTSRCYAFSPQSVNMWSLYDNLPSNAQWGGCVEMRPPPYDIADAAPSTGTPATMFVPFFSLDDGGDVSGPDNNWITSATYDTTNPLAVSSWTANSSTNVVRTLSVYKYRSGVPVSINTSNTAGAGPNRGCPTPILPLTTNDNAVISGIQNMVHWNGGGTNQIEGLAWAWRVLSPGAPFTQGRPYNDANDPVRKVIVLFTDGDNTSLDSNNMAMRSDYAGLGYRSLFSTYQTAQVPTVSGSTVTWGASVASAWQRSGITTSSSSTVNYFNTRQLELCEAIRALDIEIYAIGYDITAGGAAEQLLQDCVTQDGEHYFSAGNASELQEAFDAIGTGIGALRLTR</sequence>
<accession>A0A1B1AKC0</accession>
<dbReference type="OrthoDB" id="7522752at2"/>
<dbReference type="SUPFAM" id="SSF53300">
    <property type="entry name" value="vWA-like"/>
    <property type="match status" value="1"/>
</dbReference>
<keyword evidence="1" id="KW-0812">Transmembrane</keyword>
<name>A0A1B1AKC0_9PROT</name>
<keyword evidence="1" id="KW-1133">Transmembrane helix</keyword>
<dbReference type="PROSITE" id="PS50234">
    <property type="entry name" value="VWFA"/>
    <property type="match status" value="1"/>
</dbReference>
<feature type="transmembrane region" description="Helical" evidence="1">
    <location>
        <begin position="24"/>
        <end position="44"/>
    </location>
</feature>
<proteinExistence type="predicted"/>
<evidence type="ECO:0000313" key="3">
    <source>
        <dbReference type="EMBL" id="ANP47019.1"/>
    </source>
</evidence>
<reference evidence="3 4" key="1">
    <citation type="submission" date="2015-11" db="EMBL/GenBank/DDBJ databases">
        <title>Whole-Genome Sequence of Candidatus Oderbacter manganicum from the National Park Lower Oder Valley, Germany.</title>
        <authorList>
            <person name="Braun B."/>
            <person name="Liere K."/>
            <person name="Szewzyk U."/>
        </authorList>
    </citation>
    <scope>NUCLEOTIDE SEQUENCE [LARGE SCALE GENOMIC DNA]</scope>
    <source>
        <strain evidence="3 4">OTSz_A_272</strain>
    </source>
</reference>
<dbReference type="Proteomes" id="UP000092498">
    <property type="component" value="Chromosome"/>
</dbReference>
<dbReference type="InterPro" id="IPR036465">
    <property type="entry name" value="vWFA_dom_sf"/>
</dbReference>
<dbReference type="RefSeq" id="WP_066772639.1">
    <property type="nucleotide sequence ID" value="NZ_CP013244.1"/>
</dbReference>
<protein>
    <recommendedName>
        <fullName evidence="2">VWFA domain-containing protein</fullName>
    </recommendedName>
</protein>
<keyword evidence="4" id="KW-1185">Reference proteome</keyword>
<dbReference type="Pfam" id="PF13400">
    <property type="entry name" value="Tad"/>
    <property type="match status" value="1"/>
</dbReference>
<dbReference type="InParanoid" id="A0A1B1AKC0"/>
<organism evidence="3 4">
    <name type="scientific">Candidatus Viadribacter manganicus</name>
    <dbReference type="NCBI Taxonomy" id="1759059"/>
    <lineage>
        <taxon>Bacteria</taxon>
        <taxon>Pseudomonadati</taxon>
        <taxon>Pseudomonadota</taxon>
        <taxon>Alphaproteobacteria</taxon>
        <taxon>Hyphomonadales</taxon>
        <taxon>Hyphomonadaceae</taxon>
        <taxon>Candidatus Viadribacter</taxon>
    </lineage>
</organism>
<dbReference type="InterPro" id="IPR002035">
    <property type="entry name" value="VWF_A"/>
</dbReference>
<evidence type="ECO:0000313" key="4">
    <source>
        <dbReference type="Proteomes" id="UP000092498"/>
    </source>
</evidence>
<feature type="domain" description="VWFA" evidence="2">
    <location>
        <begin position="315"/>
        <end position="589"/>
    </location>
</feature>
<dbReference type="STRING" id="1759059.ATE48_14390"/>
<dbReference type="EMBL" id="CP013244">
    <property type="protein sequence ID" value="ANP47019.1"/>
    <property type="molecule type" value="Genomic_DNA"/>
</dbReference>
<gene>
    <name evidence="3" type="ORF">ATE48_14390</name>
</gene>